<dbReference type="SUPFAM" id="SSF51206">
    <property type="entry name" value="cAMP-binding domain-like"/>
    <property type="match status" value="1"/>
</dbReference>
<evidence type="ECO:0000313" key="7">
    <source>
        <dbReference type="Proteomes" id="UP000559626"/>
    </source>
</evidence>
<evidence type="ECO:0000313" key="6">
    <source>
        <dbReference type="EMBL" id="NML64382.1"/>
    </source>
</evidence>
<dbReference type="PANTHER" id="PTHR43065:SF48">
    <property type="entry name" value="HISTIDINE KINASE"/>
    <property type="match status" value="1"/>
</dbReference>
<comment type="catalytic activity">
    <reaction evidence="1">
        <text>ATP + protein L-histidine = ADP + protein N-phospho-L-histidine.</text>
        <dbReference type="EC" id="2.7.13.3"/>
    </reaction>
</comment>
<dbReference type="EMBL" id="JABBGH010000001">
    <property type="protein sequence ID" value="NML64382.1"/>
    <property type="molecule type" value="Genomic_DNA"/>
</dbReference>
<sequence length="478" mass="51201">MSPEPTPAAVPDTADDDLATLAGYPLFAQVPRPQLAWLLATAERQELAAGQQLHGLGDPVDHTHVVLHGELRLFDPQHPGHGIIRYEPGQVSGYLPFSRMTTAKGVAQAVLPSTILALPRRLTQQMAAQHFELTQALVGVMTTRVRETTAVHQQNERMVALGKLSAGLAHELNNPIGAVASAVGYLSRHTQALPDLTTQLLAARAAPEALGVAQALFAPAAPPAPLGRLARATLEEDLADWLLDHDVPQPEALAEQLAEVGCTEAQLAAAARQVPAAQLALGLQWAYHGQQLQRLAADAREAAGRVAELVRSIKTYTHMDQSPAPQAVDLNEGLRTTCRLLAHKFREAGVQLQQELDPALPLVLVLAGELNQVWTNLLDNALDALRGQPGALVRVASRHDPNFVQVTITDNGPGIPTELQSQVFMPFFTTKPPGQGTGLGLDLVQRITRQHGGAVRATSRPGYTEFEVCLPRQAAVQA</sequence>
<dbReference type="InterPro" id="IPR000595">
    <property type="entry name" value="cNMP-bd_dom"/>
</dbReference>
<comment type="caution">
    <text evidence="6">The sequence shown here is derived from an EMBL/GenBank/DDBJ whole genome shotgun (WGS) entry which is preliminary data.</text>
</comment>
<dbReference type="SUPFAM" id="SSF55874">
    <property type="entry name" value="ATPase domain of HSP90 chaperone/DNA topoisomerase II/histidine kinase"/>
    <property type="match status" value="1"/>
</dbReference>
<protein>
    <recommendedName>
        <fullName evidence="2">histidine kinase</fullName>
        <ecNumber evidence="2">2.7.13.3</ecNumber>
    </recommendedName>
</protein>
<feature type="domain" description="Cyclic nucleotide-binding" evidence="4">
    <location>
        <begin position="26"/>
        <end position="126"/>
    </location>
</feature>
<dbReference type="Gene3D" id="2.60.120.10">
    <property type="entry name" value="Jelly Rolls"/>
    <property type="match status" value="1"/>
</dbReference>
<dbReference type="PROSITE" id="PS50042">
    <property type="entry name" value="CNMP_BINDING_3"/>
    <property type="match status" value="1"/>
</dbReference>
<dbReference type="CDD" id="cd00038">
    <property type="entry name" value="CAP_ED"/>
    <property type="match status" value="1"/>
</dbReference>
<dbReference type="InterPro" id="IPR003594">
    <property type="entry name" value="HATPase_dom"/>
</dbReference>
<dbReference type="PROSITE" id="PS50109">
    <property type="entry name" value="HIS_KIN"/>
    <property type="match status" value="1"/>
</dbReference>
<dbReference type="SUPFAM" id="SSF47384">
    <property type="entry name" value="Homodimeric domain of signal transducing histidine kinase"/>
    <property type="match status" value="1"/>
</dbReference>
<dbReference type="PRINTS" id="PR00344">
    <property type="entry name" value="BCTRLSENSOR"/>
</dbReference>
<dbReference type="InterPro" id="IPR004358">
    <property type="entry name" value="Sig_transdc_His_kin-like_C"/>
</dbReference>
<dbReference type="Pfam" id="PF02518">
    <property type="entry name" value="HATPase_c"/>
    <property type="match status" value="1"/>
</dbReference>
<name>A0A7Y0AC09_9BACT</name>
<dbReference type="EC" id="2.7.13.3" evidence="2"/>
<dbReference type="Gene3D" id="3.30.565.10">
    <property type="entry name" value="Histidine kinase-like ATPase, C-terminal domain"/>
    <property type="match status" value="1"/>
</dbReference>
<evidence type="ECO:0000259" key="5">
    <source>
        <dbReference type="PROSITE" id="PS50109"/>
    </source>
</evidence>
<dbReference type="RefSeq" id="WP_169529685.1">
    <property type="nucleotide sequence ID" value="NZ_JABBGH010000001.1"/>
</dbReference>
<proteinExistence type="predicted"/>
<keyword evidence="3" id="KW-0597">Phosphoprotein</keyword>
<dbReference type="InterPro" id="IPR036097">
    <property type="entry name" value="HisK_dim/P_sf"/>
</dbReference>
<accession>A0A7Y0AC09</accession>
<gene>
    <name evidence="6" type="ORF">HHL22_04105</name>
</gene>
<evidence type="ECO:0000256" key="1">
    <source>
        <dbReference type="ARBA" id="ARBA00000085"/>
    </source>
</evidence>
<dbReference type="InterPro" id="IPR014710">
    <property type="entry name" value="RmlC-like_jellyroll"/>
</dbReference>
<dbReference type="AlphaFoldDB" id="A0A7Y0AC09"/>
<dbReference type="CDD" id="cd00082">
    <property type="entry name" value="HisKA"/>
    <property type="match status" value="1"/>
</dbReference>
<dbReference type="InterPro" id="IPR003661">
    <property type="entry name" value="HisK_dim/P_dom"/>
</dbReference>
<dbReference type="GO" id="GO:0000155">
    <property type="term" value="F:phosphorelay sensor kinase activity"/>
    <property type="evidence" value="ECO:0007669"/>
    <property type="project" value="InterPro"/>
</dbReference>
<reference evidence="6 7" key="1">
    <citation type="submission" date="2020-04" db="EMBL/GenBank/DDBJ databases">
        <title>Hymenobacter polaris sp. nov., isolated from Arctic soil.</title>
        <authorList>
            <person name="Dahal R.H."/>
        </authorList>
    </citation>
    <scope>NUCLEOTIDE SEQUENCE [LARGE SCALE GENOMIC DNA]</scope>
    <source>
        <strain evidence="6 7">RP-2-7</strain>
    </source>
</reference>
<dbReference type="SMART" id="SM00387">
    <property type="entry name" value="HATPase_c"/>
    <property type="match status" value="1"/>
</dbReference>
<feature type="domain" description="Histidine kinase" evidence="5">
    <location>
        <begin position="242"/>
        <end position="474"/>
    </location>
</feature>
<dbReference type="Gene3D" id="1.10.287.130">
    <property type="match status" value="1"/>
</dbReference>
<evidence type="ECO:0000256" key="2">
    <source>
        <dbReference type="ARBA" id="ARBA00012438"/>
    </source>
</evidence>
<keyword evidence="7" id="KW-1185">Reference proteome</keyword>
<dbReference type="InterPro" id="IPR036890">
    <property type="entry name" value="HATPase_C_sf"/>
</dbReference>
<organism evidence="6 7">
    <name type="scientific">Hymenobacter polaris</name>
    <dbReference type="NCBI Taxonomy" id="2682546"/>
    <lineage>
        <taxon>Bacteria</taxon>
        <taxon>Pseudomonadati</taxon>
        <taxon>Bacteroidota</taxon>
        <taxon>Cytophagia</taxon>
        <taxon>Cytophagales</taxon>
        <taxon>Hymenobacteraceae</taxon>
        <taxon>Hymenobacter</taxon>
    </lineage>
</organism>
<dbReference type="PANTHER" id="PTHR43065">
    <property type="entry name" value="SENSOR HISTIDINE KINASE"/>
    <property type="match status" value="1"/>
</dbReference>
<evidence type="ECO:0000256" key="3">
    <source>
        <dbReference type="ARBA" id="ARBA00022553"/>
    </source>
</evidence>
<dbReference type="InterPro" id="IPR018490">
    <property type="entry name" value="cNMP-bd_dom_sf"/>
</dbReference>
<dbReference type="Proteomes" id="UP000559626">
    <property type="component" value="Unassembled WGS sequence"/>
</dbReference>
<dbReference type="InterPro" id="IPR005467">
    <property type="entry name" value="His_kinase_dom"/>
</dbReference>
<evidence type="ECO:0000259" key="4">
    <source>
        <dbReference type="PROSITE" id="PS50042"/>
    </source>
</evidence>